<evidence type="ECO:0000313" key="2">
    <source>
        <dbReference type="Proteomes" id="UP000230069"/>
    </source>
</evidence>
<dbReference type="InParanoid" id="A0A2G5DXN2"/>
<accession>A0A2G5DXN2</accession>
<dbReference type="InterPro" id="IPR045036">
    <property type="entry name" value="Spartin-like"/>
</dbReference>
<dbReference type="OrthoDB" id="1902436at2759"/>
<dbReference type="EMBL" id="KZ305031">
    <property type="protein sequence ID" value="PIA48007.1"/>
    <property type="molecule type" value="Genomic_DNA"/>
</dbReference>
<protein>
    <submittedName>
        <fullName evidence="1">Uncharacterized protein</fullName>
    </submittedName>
</protein>
<reference evidence="1 2" key="1">
    <citation type="submission" date="2017-09" db="EMBL/GenBank/DDBJ databases">
        <title>WGS assembly of Aquilegia coerulea Goldsmith.</title>
        <authorList>
            <person name="Hodges S."/>
            <person name="Kramer E."/>
            <person name="Nordborg M."/>
            <person name="Tomkins J."/>
            <person name="Borevitz J."/>
            <person name="Derieg N."/>
            <person name="Yan J."/>
            <person name="Mihaltcheva S."/>
            <person name="Hayes R.D."/>
            <person name="Rokhsar D."/>
        </authorList>
    </citation>
    <scope>NUCLEOTIDE SEQUENCE [LARGE SCALE GENOMIC DNA]</scope>
    <source>
        <strain evidence="2">cv. Goldsmith</strain>
    </source>
</reference>
<sequence>MDTSGSPSNVSRVNQTVARTRFPRGTNKELIKIENAKLWFIGGRDINRVIGIVKEGDFSIRMVVQTASPAMMTKCIVGDIEWPITRDSPVLRVGARSFVFAMPGLLYGLQLAPKCPEEIFEALERIFMRFCCYQNHVRKIFGAEDHPYFWPLSQWAIESITQPFLKRVGAFWKRDEGQIFNMNDRVLRIQQMSFVVKLITKGLLVGKINPTQHVEVIGREALNDGDEVDSRATPTMFLFSDLVEAMEESKVLMNMQYHLIAPYEPRWIPVPNIAFWNINKRGLLLMLSVIKSAVFLNFEVTMHAFLGQNYQRFLVPAVRMVEPGENSATAAAQEEEERNRNPRREIRFPILNEVAETSNQESNNSLVEQLELGRANLEMQKLKEKQEPF</sequence>
<name>A0A2G5DXN2_AQUCA</name>
<dbReference type="PANTHER" id="PTHR21068">
    <property type="entry name" value="SPARTIN"/>
    <property type="match status" value="1"/>
</dbReference>
<dbReference type="AlphaFoldDB" id="A0A2G5DXN2"/>
<dbReference type="PANTHER" id="PTHR21068:SF49">
    <property type="entry name" value="SENESCENCE DOMAIN-CONTAINING PROTEIN"/>
    <property type="match status" value="1"/>
</dbReference>
<organism evidence="1 2">
    <name type="scientific">Aquilegia coerulea</name>
    <name type="common">Rocky mountain columbine</name>
    <dbReference type="NCBI Taxonomy" id="218851"/>
    <lineage>
        <taxon>Eukaryota</taxon>
        <taxon>Viridiplantae</taxon>
        <taxon>Streptophyta</taxon>
        <taxon>Embryophyta</taxon>
        <taxon>Tracheophyta</taxon>
        <taxon>Spermatophyta</taxon>
        <taxon>Magnoliopsida</taxon>
        <taxon>Ranunculales</taxon>
        <taxon>Ranunculaceae</taxon>
        <taxon>Thalictroideae</taxon>
        <taxon>Aquilegia</taxon>
    </lineage>
</organism>
<dbReference type="Proteomes" id="UP000230069">
    <property type="component" value="Unassembled WGS sequence"/>
</dbReference>
<evidence type="ECO:0000313" key="1">
    <source>
        <dbReference type="EMBL" id="PIA48007.1"/>
    </source>
</evidence>
<proteinExistence type="predicted"/>
<keyword evidence="2" id="KW-1185">Reference proteome</keyword>
<gene>
    <name evidence="1" type="ORF">AQUCO_01400534v1</name>
</gene>
<dbReference type="GO" id="GO:0005886">
    <property type="term" value="C:plasma membrane"/>
    <property type="evidence" value="ECO:0007669"/>
    <property type="project" value="TreeGrafter"/>
</dbReference>